<gene>
    <name evidence="2" type="ORF">TrLO_g6411</name>
</gene>
<keyword evidence="1" id="KW-0472">Membrane</keyword>
<feature type="transmembrane region" description="Helical" evidence="1">
    <location>
        <begin position="53"/>
        <end position="74"/>
    </location>
</feature>
<sequence length="112" mass="12830">MASDASKLSWKQVMELKMTKMQFTLGGLFSTLSLINLITFANTNENRAEFDDFLQLLVTLFYLVFFVYGITLFFDLLMKPRFFRGATTNDVSQRDNSGQFCMHDASLDPGML</sequence>
<accession>A0A9W6ZPM4</accession>
<dbReference type="EMBL" id="BRXW01000432">
    <property type="protein sequence ID" value="GMH54294.1"/>
    <property type="molecule type" value="Genomic_DNA"/>
</dbReference>
<keyword evidence="3" id="KW-1185">Reference proteome</keyword>
<dbReference type="AlphaFoldDB" id="A0A9W6ZPM4"/>
<name>A0A9W6ZPM4_9STRA</name>
<evidence type="ECO:0000256" key="1">
    <source>
        <dbReference type="SAM" id="Phobius"/>
    </source>
</evidence>
<evidence type="ECO:0000313" key="3">
    <source>
        <dbReference type="Proteomes" id="UP001165122"/>
    </source>
</evidence>
<keyword evidence="1" id="KW-0812">Transmembrane</keyword>
<comment type="caution">
    <text evidence="2">The sequence shown here is derived from an EMBL/GenBank/DDBJ whole genome shotgun (WGS) entry which is preliminary data.</text>
</comment>
<dbReference type="Proteomes" id="UP001165122">
    <property type="component" value="Unassembled WGS sequence"/>
</dbReference>
<organism evidence="2 3">
    <name type="scientific">Triparma laevis f. longispina</name>
    <dbReference type="NCBI Taxonomy" id="1714387"/>
    <lineage>
        <taxon>Eukaryota</taxon>
        <taxon>Sar</taxon>
        <taxon>Stramenopiles</taxon>
        <taxon>Ochrophyta</taxon>
        <taxon>Bolidophyceae</taxon>
        <taxon>Parmales</taxon>
        <taxon>Triparmaceae</taxon>
        <taxon>Triparma</taxon>
    </lineage>
</organism>
<proteinExistence type="predicted"/>
<feature type="transmembrane region" description="Helical" evidence="1">
    <location>
        <begin position="21"/>
        <end position="41"/>
    </location>
</feature>
<evidence type="ECO:0000313" key="2">
    <source>
        <dbReference type="EMBL" id="GMH54294.1"/>
    </source>
</evidence>
<dbReference type="OrthoDB" id="10568100at2759"/>
<protein>
    <submittedName>
        <fullName evidence="2">Uncharacterized protein</fullName>
    </submittedName>
</protein>
<keyword evidence="1" id="KW-1133">Transmembrane helix</keyword>
<reference evidence="3" key="1">
    <citation type="journal article" date="2023" name="Commun. Biol.">
        <title>Genome analysis of Parmales, the sister group of diatoms, reveals the evolutionary specialization of diatoms from phago-mixotrophs to photoautotrophs.</title>
        <authorList>
            <person name="Ban H."/>
            <person name="Sato S."/>
            <person name="Yoshikawa S."/>
            <person name="Yamada K."/>
            <person name="Nakamura Y."/>
            <person name="Ichinomiya M."/>
            <person name="Sato N."/>
            <person name="Blanc-Mathieu R."/>
            <person name="Endo H."/>
            <person name="Kuwata A."/>
            <person name="Ogata H."/>
        </authorList>
    </citation>
    <scope>NUCLEOTIDE SEQUENCE [LARGE SCALE GENOMIC DNA]</scope>
    <source>
        <strain evidence="3">NIES 3700</strain>
    </source>
</reference>